<accession>A0A6H1ZFJ8</accession>
<gene>
    <name evidence="1" type="ORF">TM448A00373_0015</name>
    <name evidence="2" type="ORF">TM448B00195_0052</name>
</gene>
<sequence>MANKKNTQIIVKENQPMPLIQMAIEKGASIEALEKLMNLQERWEANQAKKAFNEAMAGFQGECPIIKKKKDGGTTEGGKVAYKYAELGMIVSQVSPILQKYGLSYSFKTEFPVGKVKAICIAKHLLGHSEPTEVEMPLATKTKIMNDPQQTGATITYAKRYSFCNAFGIMTEGEDIDAQVGKSNDKKNEKPTIEETIEGIRKSKDEKTLLNVKKTIEESKNYTLPQKNVLLPAIEERLTELKNG</sequence>
<evidence type="ECO:0000313" key="2">
    <source>
        <dbReference type="EMBL" id="QJH94212.1"/>
    </source>
</evidence>
<evidence type="ECO:0000313" key="1">
    <source>
        <dbReference type="EMBL" id="QJA46308.1"/>
    </source>
</evidence>
<name>A0A6H1ZFJ8_9ZZZZ</name>
<dbReference type="Pfam" id="PF04404">
    <property type="entry name" value="ERF"/>
    <property type="match status" value="1"/>
</dbReference>
<dbReference type="EMBL" id="MT144007">
    <property type="protein sequence ID" value="QJA46308.1"/>
    <property type="molecule type" value="Genomic_DNA"/>
</dbReference>
<dbReference type="AlphaFoldDB" id="A0A6H1ZFJ8"/>
<reference evidence="1" key="1">
    <citation type="submission" date="2020-03" db="EMBL/GenBank/DDBJ databases">
        <title>The deep terrestrial virosphere.</title>
        <authorList>
            <person name="Holmfeldt K."/>
            <person name="Nilsson E."/>
            <person name="Simone D."/>
            <person name="Lopez-Fernandez M."/>
            <person name="Wu X."/>
            <person name="de Brujin I."/>
            <person name="Lundin D."/>
            <person name="Andersson A."/>
            <person name="Bertilsson S."/>
            <person name="Dopson M."/>
        </authorList>
    </citation>
    <scope>NUCLEOTIDE SEQUENCE</scope>
    <source>
        <strain evidence="1">TM448A00373</strain>
        <strain evidence="2">TM448B00195</strain>
    </source>
</reference>
<proteinExistence type="predicted"/>
<dbReference type="EMBL" id="MT144597">
    <property type="protein sequence ID" value="QJH94212.1"/>
    <property type="molecule type" value="Genomic_DNA"/>
</dbReference>
<protein>
    <submittedName>
        <fullName evidence="1">Putative Erf family protein</fullName>
    </submittedName>
</protein>
<dbReference type="InterPro" id="IPR007499">
    <property type="entry name" value="ERF_bacteria_virus"/>
</dbReference>
<organism evidence="1">
    <name type="scientific">viral metagenome</name>
    <dbReference type="NCBI Taxonomy" id="1070528"/>
    <lineage>
        <taxon>unclassified sequences</taxon>
        <taxon>metagenomes</taxon>
        <taxon>organismal metagenomes</taxon>
    </lineage>
</organism>